<organism evidence="1 2">
    <name type="scientific">Salinivibrio proteolyticus</name>
    <dbReference type="NCBI Taxonomy" id="334715"/>
    <lineage>
        <taxon>Bacteria</taxon>
        <taxon>Pseudomonadati</taxon>
        <taxon>Pseudomonadota</taxon>
        <taxon>Gammaproteobacteria</taxon>
        <taxon>Vibrionales</taxon>
        <taxon>Vibrionaceae</taxon>
        <taxon>Salinivibrio</taxon>
    </lineage>
</organism>
<name>A0ABY7LBW9_9GAMM</name>
<dbReference type="Proteomes" id="UP001164676">
    <property type="component" value="Chromosome"/>
</dbReference>
<sequence>MYVFARFRYAWNSGQRGVSVGLSCLMAALAVCVLILAASPPPLHAAPYIASPLGHLIADSTVAPHSHHRPDIACLVSRLGLSRATNDSDSPGDDRNPHHPASHLAGTCGAFLRFATHFMQVLACQRQQQTLTVVVPRLLQFPHLFARYAHA</sequence>
<proteinExistence type="predicted"/>
<evidence type="ECO:0000313" key="2">
    <source>
        <dbReference type="Proteomes" id="UP001164676"/>
    </source>
</evidence>
<dbReference type="EMBL" id="CP114584">
    <property type="protein sequence ID" value="WBA13732.1"/>
    <property type="molecule type" value="Genomic_DNA"/>
</dbReference>
<reference evidence="1" key="1">
    <citation type="submission" date="2022-09" db="EMBL/GenBank/DDBJ databases">
        <authorList>
            <person name="Li Z.-J."/>
        </authorList>
    </citation>
    <scope>NUCLEOTIDE SEQUENCE</scope>
    <source>
        <strain evidence="1">TGB10</strain>
    </source>
</reference>
<protein>
    <recommendedName>
        <fullName evidence="3">Secreted protein</fullName>
    </recommendedName>
</protein>
<dbReference type="RefSeq" id="WP_269597117.1">
    <property type="nucleotide sequence ID" value="NZ_CP114584.1"/>
</dbReference>
<evidence type="ECO:0008006" key="3">
    <source>
        <dbReference type="Google" id="ProtNLM"/>
    </source>
</evidence>
<gene>
    <name evidence="1" type="ORF">N7E60_08205</name>
</gene>
<keyword evidence="2" id="KW-1185">Reference proteome</keyword>
<accession>A0ABY7LBW9</accession>
<evidence type="ECO:0000313" key="1">
    <source>
        <dbReference type="EMBL" id="WBA13732.1"/>
    </source>
</evidence>